<evidence type="ECO:0000256" key="2">
    <source>
        <dbReference type="SAM" id="MobiDB-lite"/>
    </source>
</evidence>
<dbReference type="CDD" id="cd00118">
    <property type="entry name" value="LysM"/>
    <property type="match status" value="8"/>
</dbReference>
<feature type="domain" description="LysM" evidence="3">
    <location>
        <begin position="100"/>
        <end position="143"/>
    </location>
</feature>
<dbReference type="Gene3D" id="2.60.40.10">
    <property type="entry name" value="Immunoglobulins"/>
    <property type="match status" value="4"/>
</dbReference>
<feature type="region of interest" description="Disordered" evidence="2">
    <location>
        <begin position="199"/>
        <end position="223"/>
    </location>
</feature>
<dbReference type="GO" id="GO:0016798">
    <property type="term" value="F:hydrolase activity, acting on glycosyl bonds"/>
    <property type="evidence" value="ECO:0007669"/>
    <property type="project" value="UniProtKB-KW"/>
</dbReference>
<comment type="caution">
    <text evidence="5">The sequence shown here is derived from an EMBL/GenBank/DDBJ whole genome shotgun (WGS) entry which is preliminary data.</text>
</comment>
<dbReference type="NCBIfam" id="NF033510">
    <property type="entry name" value="Ca_tandemer"/>
    <property type="match status" value="4"/>
</dbReference>
<keyword evidence="1" id="KW-0326">Glycosidase</keyword>
<dbReference type="PANTHER" id="PTHR33734:SF22">
    <property type="entry name" value="MEMBRANE-BOUND LYTIC MUREIN TRANSGLYCOSYLASE D"/>
    <property type="match status" value="1"/>
</dbReference>
<keyword evidence="1" id="KW-0378">Hydrolase</keyword>
<evidence type="ECO:0000256" key="1">
    <source>
        <dbReference type="ARBA" id="ARBA00023295"/>
    </source>
</evidence>
<evidence type="ECO:0000259" key="3">
    <source>
        <dbReference type="PROSITE" id="PS51782"/>
    </source>
</evidence>
<evidence type="ECO:0000313" key="5">
    <source>
        <dbReference type="EMBL" id="MBS4180627.1"/>
    </source>
</evidence>
<feature type="domain" description="LysM" evidence="3">
    <location>
        <begin position="146"/>
        <end position="189"/>
    </location>
</feature>
<dbReference type="InterPro" id="IPR017853">
    <property type="entry name" value="GH"/>
</dbReference>
<dbReference type="PANTHER" id="PTHR33734">
    <property type="entry name" value="LYSM DOMAIN-CONTAINING GPI-ANCHORED PROTEIN 2"/>
    <property type="match status" value="1"/>
</dbReference>
<dbReference type="Gene3D" id="3.10.350.10">
    <property type="entry name" value="LysM domain"/>
    <property type="match status" value="8"/>
</dbReference>
<feature type="domain" description="LysM" evidence="3">
    <location>
        <begin position="296"/>
        <end position="339"/>
    </location>
</feature>
<dbReference type="PROSITE" id="PS51910">
    <property type="entry name" value="GH18_2"/>
    <property type="match status" value="1"/>
</dbReference>
<dbReference type="InterPro" id="IPR029070">
    <property type="entry name" value="Chitinase_insertion_sf"/>
</dbReference>
<dbReference type="InterPro" id="IPR001223">
    <property type="entry name" value="Glyco_hydro18_cat"/>
</dbReference>
<dbReference type="PROSITE" id="PS51782">
    <property type="entry name" value="LYSM"/>
    <property type="match status" value="8"/>
</dbReference>
<dbReference type="GO" id="GO:0008061">
    <property type="term" value="F:chitin binding"/>
    <property type="evidence" value="ECO:0007669"/>
    <property type="project" value="InterPro"/>
</dbReference>
<accession>A0A942SUX6</accession>
<dbReference type="SMART" id="SM00636">
    <property type="entry name" value="Glyco_18"/>
    <property type="match status" value="1"/>
</dbReference>
<organism evidence="5">
    <name type="scientific">Neobacillus citreus</name>
    <dbReference type="NCBI Taxonomy" id="2833578"/>
    <lineage>
        <taxon>Bacteria</taxon>
        <taxon>Bacillati</taxon>
        <taxon>Bacillota</taxon>
        <taxon>Bacilli</taxon>
        <taxon>Bacillales</taxon>
        <taxon>Bacillaceae</taxon>
        <taxon>Neobacillus</taxon>
    </lineage>
</organism>
<feature type="compositionally biased region" description="Pro residues" evidence="2">
    <location>
        <begin position="202"/>
        <end position="218"/>
    </location>
</feature>
<sequence length="1585" mass="170214">MEIKRYELLQERGRFTLVVYLDSYLEEFSNELGPSDFRRKTLQVQINHLIRERFPYLNINAAKVMAGSLLVTTIYFGSNVTRAGAETTIACQTQQTGQYDVYKVQASDSLYSIARKFNVTVSAIKTTNHLTSDTIYVGQVLNLPFYTYTVVAGDTLYSISRKFNTTVDSIRSYNQLPSDFLSIGQKIRIPRIVEQTTAATPAPMPTPAPEPAPAPAPAPTVENTTTTTSTYQVAAGDTLYQIAKKFATTVDAIKKLNNLTTDSIYVGQVLIVSQTQTVQSPEPVQTQTPPTTVTTTTYTVAAGDSLSLIAKRFNTTVDQIKTANKLTSDLIYVGQILTIPAGSTAPTDTTAPAAPLLNQISTITSINQASVPISGSVEANATVYLTLSDGINSPKLFQLKADASGRFETKVDTSSSPDGTITITAVAADQAGNRSLESRLIVTKDTIINEPVLDSTVKVTIENVKNYTFFGVTDPGSFVDLTVSDGVHPNVTMRAIANEIGEFRANADLISLNDGQLAVTARAIDPSGNISAIRQTTITKDTSLDAPLIGNAKIINSQTATNYSIFGTARPGSKVDLSVSDWTLGNTITTTAVANANGEFIANVDVTALRDGALIISAVQTSPTGIKSPAGKMTVDKDTSAPLAPILNNNNFINQENKSSFLLNGTGEPNAQVNIKAFDGTGKSVESIGQVNETGGYTIYADLSSLNDGDIRFEITQVDQAGNRSPFAVKTLNKDTLGPARIQFSQPPSIYSGNVNTYKLSGTVEPLITLDLTISDVLTSMVKTTVTDSQGNFSLPIDVSGLKDGDITVAVLATDAAGNRSQLQPLTITKDTTAPEVPVATVAPYVNLLNQNQFSVSGSSVEEGASVKITVSDGTTNIAKTAMISNGKFNLNFDVASLKDGTLTLEIMLTDKAGNASIVQTSTVIKDTVVPNPVVSKNGFGFENKRPIYTMLGSAEPYSIVYATIRNTNGAELMSTSGTADAEGFYTLKFYLDQTDMTGAAAASVYQTDFAGNISTLATVPLYSHTAAAGESLFMIAKRYNTTVDALMALNQLTNNAIQPNQLLRLPVTASEVVNLGYMYFGNTQDYVSMVNQTASSVNTVSPSYFDINANGTLKLTYSLDPAFISAMHLQGIRVVPFLSNHWDRNIGRAMLANKELAAQQIADAIARYNLDGVNVDIENVTEVDRANYTEFVRLLREKIPAWKEVSVAVAANPNGWTTGWHGSYDYNSLAKYADYLMIMSYDESYPGGAAGPVASNPWVERSVQYAFNQNVAADKIVLGIAQYGRYWIQGQTYGGFGISNWQVEQLIKQYNGTVIFDEVSKTPKAIVTIREGDPKPVVGGTTLTAGTYTIWYENEESIRQKLLLISKYNLRGVGNWSIGQENKEVWNSYATTLPTTVAVTQAPPPIEAAAPPAPSYISYTVVAGDNLYSLALRYNTTVSQIKEINNLTTDTLYIGQTLTLPNTTGTNTTPAPTPAPAATTTTVTYTVAAGDSLSVIANRYNTTVAAIKEENQLTTDTIYVGQTLKITTTNTTQVNATVITYKVVSGDSLSAIAMRYNTTVIAIKELNGLTTDTIYVGQTLKIPG</sequence>
<evidence type="ECO:0000313" key="7">
    <source>
        <dbReference type="Proteomes" id="UP000677265"/>
    </source>
</evidence>
<dbReference type="GO" id="GO:0008932">
    <property type="term" value="F:lytic endotransglycosylase activity"/>
    <property type="evidence" value="ECO:0007669"/>
    <property type="project" value="TreeGrafter"/>
</dbReference>
<evidence type="ECO:0000313" key="6">
    <source>
        <dbReference type="EMBL" id="MCH6264213.1"/>
    </source>
</evidence>
<dbReference type="RefSeq" id="WP_213140589.1">
    <property type="nucleotide sequence ID" value="NZ_JAGYPE020000001.1"/>
</dbReference>
<dbReference type="InterPro" id="IPR018392">
    <property type="entry name" value="LysM"/>
</dbReference>
<dbReference type="EMBL" id="JAGYPE020000001">
    <property type="protein sequence ID" value="MCH6264213.1"/>
    <property type="molecule type" value="Genomic_DNA"/>
</dbReference>
<gene>
    <name evidence="6" type="ORF">KHB02_001560</name>
    <name evidence="5" type="ORF">KHB02_04370</name>
</gene>
<proteinExistence type="predicted"/>
<feature type="domain" description="LysM" evidence="3">
    <location>
        <begin position="1484"/>
        <end position="1527"/>
    </location>
</feature>
<dbReference type="InterPro" id="IPR011583">
    <property type="entry name" value="Chitinase_II/V-like_cat"/>
</dbReference>
<name>A0A942SUX6_9BACI</name>
<dbReference type="Gene3D" id="3.10.50.10">
    <property type="match status" value="1"/>
</dbReference>
<evidence type="ECO:0000259" key="4">
    <source>
        <dbReference type="PROSITE" id="PS51910"/>
    </source>
</evidence>
<feature type="domain" description="GH18" evidence="4">
    <location>
        <begin position="1073"/>
        <end position="1397"/>
    </location>
</feature>
<dbReference type="Pfam" id="PF17936">
    <property type="entry name" value="Big_6"/>
    <property type="match status" value="1"/>
</dbReference>
<protein>
    <submittedName>
        <fullName evidence="5">LysM peptidoglycan-binding domain-containing protein</fullName>
    </submittedName>
</protein>
<reference evidence="5" key="1">
    <citation type="submission" date="2021-05" db="EMBL/GenBank/DDBJ databases">
        <title>Novel Bacillus species.</title>
        <authorList>
            <person name="Liu G."/>
        </authorList>
    </citation>
    <scope>NUCLEOTIDE SEQUENCE</scope>
    <source>
        <strain evidence="5 7">FJAT-50051</strain>
    </source>
</reference>
<dbReference type="Pfam" id="PF00704">
    <property type="entry name" value="Glyco_hydro_18"/>
    <property type="match status" value="1"/>
</dbReference>
<feature type="domain" description="LysM" evidence="3">
    <location>
        <begin position="1418"/>
        <end position="1461"/>
    </location>
</feature>
<dbReference type="EMBL" id="JAGYPE010000001">
    <property type="protein sequence ID" value="MBS4180627.1"/>
    <property type="molecule type" value="Genomic_DNA"/>
</dbReference>
<dbReference type="GO" id="GO:0005975">
    <property type="term" value="P:carbohydrate metabolic process"/>
    <property type="evidence" value="ECO:0007669"/>
    <property type="project" value="InterPro"/>
</dbReference>
<dbReference type="Proteomes" id="UP000677265">
    <property type="component" value="Unassembled WGS sequence"/>
</dbReference>
<dbReference type="SUPFAM" id="SSF51445">
    <property type="entry name" value="(Trans)glycosidases"/>
    <property type="match status" value="1"/>
</dbReference>
<dbReference type="SMART" id="SM00257">
    <property type="entry name" value="LysM"/>
    <property type="match status" value="8"/>
</dbReference>
<dbReference type="InterPro" id="IPR036779">
    <property type="entry name" value="LysM_dom_sf"/>
</dbReference>
<dbReference type="InterPro" id="IPR013783">
    <property type="entry name" value="Ig-like_fold"/>
</dbReference>
<feature type="domain" description="LysM" evidence="3">
    <location>
        <begin position="229"/>
        <end position="272"/>
    </location>
</feature>
<feature type="domain" description="LysM" evidence="3">
    <location>
        <begin position="1540"/>
        <end position="1583"/>
    </location>
</feature>
<dbReference type="InterPro" id="IPR041498">
    <property type="entry name" value="Big_6"/>
</dbReference>
<dbReference type="SUPFAM" id="SSF54106">
    <property type="entry name" value="LysM domain"/>
    <property type="match status" value="8"/>
</dbReference>
<dbReference type="Pfam" id="PF01476">
    <property type="entry name" value="LysM"/>
    <property type="match status" value="8"/>
</dbReference>
<dbReference type="Gene3D" id="3.20.20.80">
    <property type="entry name" value="Glycosidases"/>
    <property type="match status" value="1"/>
</dbReference>
<keyword evidence="7" id="KW-1185">Reference proteome</keyword>
<feature type="domain" description="LysM" evidence="3">
    <location>
        <begin position="1023"/>
        <end position="1066"/>
    </location>
</feature>